<organism evidence="3 4">
    <name type="scientific">Acinetobacter parvus DSM 16617 = CIP 108168</name>
    <dbReference type="NCBI Taxonomy" id="981333"/>
    <lineage>
        <taxon>Bacteria</taxon>
        <taxon>Pseudomonadati</taxon>
        <taxon>Pseudomonadota</taxon>
        <taxon>Gammaproteobacteria</taxon>
        <taxon>Moraxellales</taxon>
        <taxon>Moraxellaceae</taxon>
        <taxon>Acinetobacter</taxon>
    </lineage>
</organism>
<gene>
    <name evidence="3" type="ORF">F988_02555</name>
</gene>
<dbReference type="AlphaFoldDB" id="N8Q9P6"/>
<keyword evidence="4" id="KW-1185">Reference proteome</keyword>
<dbReference type="PRINTS" id="PR00813">
    <property type="entry name" value="BCTERIALGSPG"/>
</dbReference>
<dbReference type="Pfam" id="PF07963">
    <property type="entry name" value="N_methyl"/>
    <property type="match status" value="1"/>
</dbReference>
<evidence type="ECO:0000256" key="1">
    <source>
        <dbReference type="ARBA" id="ARBA00022481"/>
    </source>
</evidence>
<dbReference type="InterPro" id="IPR012902">
    <property type="entry name" value="N_methyl_site"/>
</dbReference>
<sequence length="197" mass="21569">MKKTHGFTLIELMITVVVVAIIAAIAVPSYQQYIERKDLAIARQEALRIAAELERFKAKNFSYKGFDASYLYTYESTDADGNHATASYYNKTTGQLLLPLGSTSSTAKYTLTLVDGGAAHKPLTIVKGSDGQETADSESVKGLSWVMSLERAKDSDGLPKQPRNYDLLLSNTGIRCMTKVKDVVTGYANCGSYSESW</sequence>
<dbReference type="EMBL" id="APOM01000057">
    <property type="protein sequence ID" value="ENU35275.1"/>
    <property type="molecule type" value="Genomic_DNA"/>
</dbReference>
<keyword evidence="2" id="KW-1133">Transmembrane helix</keyword>
<dbReference type="InterPro" id="IPR000983">
    <property type="entry name" value="Bac_GSPG_pilin"/>
</dbReference>
<dbReference type="SUPFAM" id="SSF54523">
    <property type="entry name" value="Pili subunits"/>
    <property type="match status" value="1"/>
</dbReference>
<dbReference type="InterPro" id="IPR045584">
    <property type="entry name" value="Pilin-like"/>
</dbReference>
<reference evidence="3 4" key="1">
    <citation type="submission" date="2013-02" db="EMBL/GenBank/DDBJ databases">
        <title>The Genome Sequence of Acinetobacter parvus CIP 108168.</title>
        <authorList>
            <consortium name="The Broad Institute Genome Sequencing Platform"/>
            <consortium name="The Broad Institute Genome Sequencing Center for Infectious Disease"/>
            <person name="Cerqueira G."/>
            <person name="Feldgarden M."/>
            <person name="Courvalin P."/>
            <person name="Perichon B."/>
            <person name="Grillot-Courvalin C."/>
            <person name="Clermont D."/>
            <person name="Rocha E."/>
            <person name="Yoon E.-J."/>
            <person name="Nemec A."/>
            <person name="Walker B."/>
            <person name="Young S.K."/>
            <person name="Zeng Q."/>
            <person name="Gargeya S."/>
            <person name="Fitzgerald M."/>
            <person name="Haas B."/>
            <person name="Abouelleil A."/>
            <person name="Alvarado L."/>
            <person name="Arachchi H.M."/>
            <person name="Berlin A.M."/>
            <person name="Chapman S.B."/>
            <person name="Dewar J."/>
            <person name="Goldberg J."/>
            <person name="Griggs A."/>
            <person name="Gujja S."/>
            <person name="Hansen M."/>
            <person name="Howarth C."/>
            <person name="Imamovic A."/>
            <person name="Larimer J."/>
            <person name="McCowan C."/>
            <person name="Murphy C."/>
            <person name="Neiman D."/>
            <person name="Pearson M."/>
            <person name="Priest M."/>
            <person name="Roberts A."/>
            <person name="Saif S."/>
            <person name="Shea T."/>
            <person name="Sisk P."/>
            <person name="Sykes S."/>
            <person name="Wortman J."/>
            <person name="Nusbaum C."/>
            <person name="Birren B."/>
        </authorList>
    </citation>
    <scope>NUCLEOTIDE SEQUENCE [LARGE SCALE GENOMIC DNA]</scope>
    <source>
        <strain evidence="3 4">CIP 108168</strain>
    </source>
</reference>
<comment type="caution">
    <text evidence="3">The sequence shown here is derived from an EMBL/GenBank/DDBJ whole genome shotgun (WGS) entry which is preliminary data.</text>
</comment>
<keyword evidence="2" id="KW-0812">Transmembrane</keyword>
<keyword evidence="2" id="KW-0472">Membrane</keyword>
<dbReference type="GeneID" id="99690880"/>
<dbReference type="PATRIC" id="fig|981333.9.peg.2611"/>
<evidence type="ECO:0000313" key="4">
    <source>
        <dbReference type="Proteomes" id="UP000023776"/>
    </source>
</evidence>
<evidence type="ECO:0000313" key="3">
    <source>
        <dbReference type="EMBL" id="ENU35275.1"/>
    </source>
</evidence>
<dbReference type="GO" id="GO:0015628">
    <property type="term" value="P:protein secretion by the type II secretion system"/>
    <property type="evidence" value="ECO:0007669"/>
    <property type="project" value="InterPro"/>
</dbReference>
<dbReference type="RefSeq" id="WP_004683376.1">
    <property type="nucleotide sequence ID" value="NZ_AIEB01000018.1"/>
</dbReference>
<feature type="transmembrane region" description="Helical" evidence="2">
    <location>
        <begin position="6"/>
        <end position="27"/>
    </location>
</feature>
<evidence type="ECO:0000256" key="2">
    <source>
        <dbReference type="SAM" id="Phobius"/>
    </source>
</evidence>
<name>N8Q9P6_9GAMM</name>
<dbReference type="NCBIfam" id="TIGR02532">
    <property type="entry name" value="IV_pilin_GFxxxE"/>
    <property type="match status" value="1"/>
</dbReference>
<protein>
    <recommendedName>
        <fullName evidence="5">Prepilin-type N-terminal cleavage/methylation domain-containing protein</fullName>
    </recommendedName>
</protein>
<dbReference type="PROSITE" id="PS00409">
    <property type="entry name" value="PROKAR_NTER_METHYL"/>
    <property type="match status" value="1"/>
</dbReference>
<dbReference type="GO" id="GO:0015627">
    <property type="term" value="C:type II protein secretion system complex"/>
    <property type="evidence" value="ECO:0007669"/>
    <property type="project" value="InterPro"/>
</dbReference>
<proteinExistence type="predicted"/>
<accession>N8Q9P6</accession>
<evidence type="ECO:0008006" key="5">
    <source>
        <dbReference type="Google" id="ProtNLM"/>
    </source>
</evidence>
<dbReference type="Proteomes" id="UP000023776">
    <property type="component" value="Unassembled WGS sequence"/>
</dbReference>
<dbReference type="HOGENOM" id="CLU_091705_1_0_6"/>
<dbReference type="Gene3D" id="3.30.700.10">
    <property type="entry name" value="Glycoprotein, Type 4 Pilin"/>
    <property type="match status" value="1"/>
</dbReference>
<keyword evidence="1" id="KW-0488">Methylation</keyword>